<sequence length="209" mass="24046">MTEPMKEKAYDRAYFDRWYRDPRSRVRAQGETRRKVAMVVALAEYYLGRSVRNVLDVGCGEGVWRAPLRRLRPRIDYLGLDSSGYAIARFGRARNLRLARFSDLAELRFEQRFDLIVCSDVLHYLRAPELVRGLSGFAELLGGLAFIELFSSRDPVDGDMAGFIPRPPGWYRKRFAEAGLMACGSHCYLSPLLQRSVSELERADRQESR</sequence>
<dbReference type="CDD" id="cd02440">
    <property type="entry name" value="AdoMet_MTases"/>
    <property type="match status" value="1"/>
</dbReference>
<name>A0A1I4XBZ4_9GAMM</name>
<reference evidence="2 3" key="1">
    <citation type="submission" date="2016-10" db="EMBL/GenBank/DDBJ databases">
        <authorList>
            <person name="de Groot N.N."/>
        </authorList>
    </citation>
    <scope>NUCLEOTIDE SEQUENCE [LARGE SCALE GENOMIC DNA]</scope>
    <source>
        <strain evidence="2 3">CGMCC 1.7659</strain>
    </source>
</reference>
<evidence type="ECO:0000259" key="1">
    <source>
        <dbReference type="Pfam" id="PF08242"/>
    </source>
</evidence>
<gene>
    <name evidence="2" type="ORF">SAMN05216289_10926</name>
</gene>
<dbReference type="RefSeq" id="WP_245778848.1">
    <property type="nucleotide sequence ID" value="NZ_FOVF01000009.1"/>
</dbReference>
<dbReference type="Pfam" id="PF08242">
    <property type="entry name" value="Methyltransf_12"/>
    <property type="match status" value="1"/>
</dbReference>
<dbReference type="Proteomes" id="UP000198575">
    <property type="component" value="Unassembled WGS sequence"/>
</dbReference>
<dbReference type="InterPro" id="IPR013217">
    <property type="entry name" value="Methyltransf_12"/>
</dbReference>
<dbReference type="EMBL" id="FOVF01000009">
    <property type="protein sequence ID" value="SFN23451.1"/>
    <property type="molecule type" value="Genomic_DNA"/>
</dbReference>
<dbReference type="STRING" id="578942.SAMN05216289_10926"/>
<keyword evidence="3" id="KW-1185">Reference proteome</keyword>
<dbReference type="GO" id="GO:0008168">
    <property type="term" value="F:methyltransferase activity"/>
    <property type="evidence" value="ECO:0007669"/>
    <property type="project" value="UniProtKB-KW"/>
</dbReference>
<organism evidence="2 3">
    <name type="scientific">Dokdonella immobilis</name>
    <dbReference type="NCBI Taxonomy" id="578942"/>
    <lineage>
        <taxon>Bacteria</taxon>
        <taxon>Pseudomonadati</taxon>
        <taxon>Pseudomonadota</taxon>
        <taxon>Gammaproteobacteria</taxon>
        <taxon>Lysobacterales</taxon>
        <taxon>Rhodanobacteraceae</taxon>
        <taxon>Dokdonella</taxon>
    </lineage>
</organism>
<dbReference type="InterPro" id="IPR029063">
    <property type="entry name" value="SAM-dependent_MTases_sf"/>
</dbReference>
<dbReference type="AlphaFoldDB" id="A0A1I4XBZ4"/>
<keyword evidence="2" id="KW-0808">Transferase</keyword>
<dbReference type="SUPFAM" id="SSF53335">
    <property type="entry name" value="S-adenosyl-L-methionine-dependent methyltransferases"/>
    <property type="match status" value="1"/>
</dbReference>
<dbReference type="PANTHER" id="PTHR43464">
    <property type="entry name" value="METHYLTRANSFERASE"/>
    <property type="match status" value="1"/>
</dbReference>
<protein>
    <submittedName>
        <fullName evidence="2">Methyltransferase domain-containing protein</fullName>
    </submittedName>
</protein>
<dbReference type="Gene3D" id="3.40.50.150">
    <property type="entry name" value="Vaccinia Virus protein VP39"/>
    <property type="match status" value="1"/>
</dbReference>
<feature type="domain" description="Methyltransferase type 12" evidence="1">
    <location>
        <begin position="55"/>
        <end position="141"/>
    </location>
</feature>
<evidence type="ECO:0000313" key="2">
    <source>
        <dbReference type="EMBL" id="SFN23451.1"/>
    </source>
</evidence>
<accession>A0A1I4XBZ4</accession>
<evidence type="ECO:0000313" key="3">
    <source>
        <dbReference type="Proteomes" id="UP000198575"/>
    </source>
</evidence>
<keyword evidence="2" id="KW-0489">Methyltransferase</keyword>
<dbReference type="PANTHER" id="PTHR43464:SF83">
    <property type="entry name" value="MALONYL-[ACYL-CARRIER PROTEIN] O-METHYLTRANSFERASE"/>
    <property type="match status" value="1"/>
</dbReference>
<dbReference type="GO" id="GO:0032259">
    <property type="term" value="P:methylation"/>
    <property type="evidence" value="ECO:0007669"/>
    <property type="project" value="UniProtKB-KW"/>
</dbReference>
<proteinExistence type="predicted"/>